<dbReference type="AlphaFoldDB" id="A0A975SNY2"/>
<dbReference type="PANTHER" id="PTHR30258">
    <property type="entry name" value="TYPE II SECRETION SYSTEM PROTEIN GSPE-RELATED"/>
    <property type="match status" value="1"/>
</dbReference>
<dbReference type="Pfam" id="PF00437">
    <property type="entry name" value="T2SSE"/>
    <property type="match status" value="1"/>
</dbReference>
<reference evidence="4" key="1">
    <citation type="submission" date="2020-11" db="EMBL/GenBank/DDBJ databases">
        <title>Azospira inquinata sp. nov.</title>
        <authorList>
            <person name="Moe W.M."/>
            <person name="Mikes M.C."/>
        </authorList>
    </citation>
    <scope>NUCLEOTIDE SEQUENCE</scope>
    <source>
        <strain evidence="4">Azo-3</strain>
    </source>
</reference>
<dbReference type="Proteomes" id="UP000683428">
    <property type="component" value="Chromosome"/>
</dbReference>
<evidence type="ECO:0000256" key="1">
    <source>
        <dbReference type="ARBA" id="ARBA00022741"/>
    </source>
</evidence>
<evidence type="ECO:0000259" key="3">
    <source>
        <dbReference type="PROSITE" id="PS00662"/>
    </source>
</evidence>
<evidence type="ECO:0000256" key="2">
    <source>
        <dbReference type="ARBA" id="ARBA00022840"/>
    </source>
</evidence>
<dbReference type="InterPro" id="IPR003593">
    <property type="entry name" value="AAA+_ATPase"/>
</dbReference>
<keyword evidence="5" id="KW-1185">Reference proteome</keyword>
<dbReference type="InterPro" id="IPR001482">
    <property type="entry name" value="T2SS/T4SS_dom"/>
</dbReference>
<dbReference type="SMART" id="SM00382">
    <property type="entry name" value="AAA"/>
    <property type="match status" value="1"/>
</dbReference>
<dbReference type="InterPro" id="IPR007831">
    <property type="entry name" value="T2SS_GspE_N"/>
</dbReference>
<gene>
    <name evidence="4" type="ORF">Azoinq_04380</name>
</gene>
<sequence length="572" mass="62981">MNEPQSRPALQRPLGQELLARGAISPDQLEIALREQLRERAPLGRLLTGLGFISEATLRDLLAEHQGIPGIDLDQVLIAPEALARIPKAFAQQHHLLPLNLSTRPPRLSLAMANAWDVVAKDRVRALLGPEWELDIYLAGESEIAQAVEQHYGGALSIDAILKEIEEGPAPAADPGTAPRDFQQPVIRLVDALLADGVRQQASDIHFEPEAGFLRIRYRIDGLLRQIRALHLAYWPAMAVRLKVMSGLNIAESRAPQDGHFQRQLGGRRVDFRVSTHPTLHGENLVLRILDRHRGLLPLAALGLAEDHRTTLERLLHRPEGILLVTGPTGAGKTTTLYSLLAQLNQEGVNLMTLEDPVEYPTALMRQSCVNEGARLDFANGIRTLMRQDPDIILVGEIRDPDTAIMAFRAAMTGHQVFSTLHANSALGAIPRLKDLGIGPDILSGNLIGVVAQRLVRKICPHCRETYTPTPQESLQLGLPGEELVLYRGTGCDHCQHQGYRGRVAIMELWENTPEQDDLIAQGASLPLLRTAARQQGLRSLQEDGWRRVLDGTTTLAELLRVVGLPPREPAP</sequence>
<proteinExistence type="predicted"/>
<dbReference type="GO" id="GO:0005886">
    <property type="term" value="C:plasma membrane"/>
    <property type="evidence" value="ECO:0007669"/>
    <property type="project" value="TreeGrafter"/>
</dbReference>
<dbReference type="RefSeq" id="WP_216131909.1">
    <property type="nucleotide sequence ID" value="NZ_CP064782.1"/>
</dbReference>
<feature type="domain" description="Bacterial type II secretion system protein E" evidence="3">
    <location>
        <begin position="386"/>
        <end position="400"/>
    </location>
</feature>
<dbReference type="CDD" id="cd01129">
    <property type="entry name" value="PulE-GspE-like"/>
    <property type="match status" value="1"/>
</dbReference>
<dbReference type="KEGG" id="aiq:Azoinq_04380"/>
<dbReference type="EMBL" id="CP064782">
    <property type="protein sequence ID" value="QWT49851.1"/>
    <property type="molecule type" value="Genomic_DNA"/>
</dbReference>
<dbReference type="PROSITE" id="PS00662">
    <property type="entry name" value="T2SP_E"/>
    <property type="match status" value="1"/>
</dbReference>
<dbReference type="PANTHER" id="PTHR30258:SF2">
    <property type="entry name" value="COMG OPERON PROTEIN 1"/>
    <property type="match status" value="1"/>
</dbReference>
<organism evidence="4 5">
    <name type="scientific">Azospira inquinata</name>
    <dbReference type="NCBI Taxonomy" id="2785627"/>
    <lineage>
        <taxon>Bacteria</taxon>
        <taxon>Pseudomonadati</taxon>
        <taxon>Pseudomonadota</taxon>
        <taxon>Betaproteobacteria</taxon>
        <taxon>Rhodocyclales</taxon>
        <taxon>Rhodocyclaceae</taxon>
        <taxon>Azospira</taxon>
    </lineage>
</organism>
<accession>A0A975SNY2</accession>
<evidence type="ECO:0000313" key="5">
    <source>
        <dbReference type="Proteomes" id="UP000683428"/>
    </source>
</evidence>
<dbReference type="Pfam" id="PF05157">
    <property type="entry name" value="MshEN"/>
    <property type="match status" value="1"/>
</dbReference>
<name>A0A975SNY2_9RHOO</name>
<evidence type="ECO:0000313" key="4">
    <source>
        <dbReference type="EMBL" id="QWT49851.1"/>
    </source>
</evidence>
<dbReference type="GO" id="GO:0005524">
    <property type="term" value="F:ATP binding"/>
    <property type="evidence" value="ECO:0007669"/>
    <property type="project" value="UniProtKB-KW"/>
</dbReference>
<keyword evidence="2" id="KW-0067">ATP-binding</keyword>
<dbReference type="GO" id="GO:0016887">
    <property type="term" value="F:ATP hydrolysis activity"/>
    <property type="evidence" value="ECO:0007669"/>
    <property type="project" value="TreeGrafter"/>
</dbReference>
<protein>
    <submittedName>
        <fullName evidence="4">Type II/IV secretion system protein</fullName>
    </submittedName>
</protein>
<keyword evidence="1" id="KW-0547">Nucleotide-binding</keyword>